<dbReference type="InterPro" id="IPR025341">
    <property type="entry name" value="DUF4247"/>
</dbReference>
<evidence type="ECO:0000256" key="1">
    <source>
        <dbReference type="SAM" id="SignalP"/>
    </source>
</evidence>
<gene>
    <name evidence="2" type="ORF">ABZ508_22290</name>
</gene>
<dbReference type="RefSeq" id="WP_359657392.1">
    <property type="nucleotide sequence ID" value="NZ_JBEXZO010000018.1"/>
</dbReference>
<evidence type="ECO:0000313" key="3">
    <source>
        <dbReference type="Proteomes" id="UP001550378"/>
    </source>
</evidence>
<feature type="signal peptide" evidence="1">
    <location>
        <begin position="1"/>
        <end position="18"/>
    </location>
</feature>
<reference evidence="2 3" key="1">
    <citation type="submission" date="2024-06" db="EMBL/GenBank/DDBJ databases">
        <title>The Natural Products Discovery Center: Release of the First 8490 Sequenced Strains for Exploring Actinobacteria Biosynthetic Diversity.</title>
        <authorList>
            <person name="Kalkreuter E."/>
            <person name="Kautsar S.A."/>
            <person name="Yang D."/>
            <person name="Bader C.D."/>
            <person name="Teijaro C.N."/>
            <person name="Fluegel L."/>
            <person name="Davis C.M."/>
            <person name="Simpson J.R."/>
            <person name="Lauterbach L."/>
            <person name="Steele A.D."/>
            <person name="Gui C."/>
            <person name="Meng S."/>
            <person name="Li G."/>
            <person name="Viehrig K."/>
            <person name="Ye F."/>
            <person name="Su P."/>
            <person name="Kiefer A.F."/>
            <person name="Nichols A."/>
            <person name="Cepeda A.J."/>
            <person name="Yan W."/>
            <person name="Fan B."/>
            <person name="Jiang Y."/>
            <person name="Adhikari A."/>
            <person name="Zheng C.-J."/>
            <person name="Schuster L."/>
            <person name="Cowan T.M."/>
            <person name="Smanski M.J."/>
            <person name="Chevrette M.G."/>
            <person name="De Carvalho L.P.S."/>
            <person name="Shen B."/>
        </authorList>
    </citation>
    <scope>NUCLEOTIDE SEQUENCE [LARGE SCALE GENOMIC DNA]</scope>
    <source>
        <strain evidence="2 3">NPDC006337</strain>
    </source>
</reference>
<evidence type="ECO:0000313" key="2">
    <source>
        <dbReference type="EMBL" id="MEU0710094.1"/>
    </source>
</evidence>
<proteinExistence type="predicted"/>
<keyword evidence="1" id="KW-0732">Signal</keyword>
<dbReference type="Proteomes" id="UP001550378">
    <property type="component" value="Unassembled WGS sequence"/>
</dbReference>
<keyword evidence="3" id="KW-1185">Reference proteome</keyword>
<organism evidence="2 3">
    <name type="scientific">Streptomyces lavendulocolor</name>
    <dbReference type="NCBI Taxonomy" id="67316"/>
    <lineage>
        <taxon>Bacteria</taxon>
        <taxon>Bacillati</taxon>
        <taxon>Actinomycetota</taxon>
        <taxon>Actinomycetes</taxon>
        <taxon>Kitasatosporales</taxon>
        <taxon>Streptomycetaceae</taxon>
        <taxon>Streptomyces</taxon>
    </lineage>
</organism>
<sequence>MKTARRISVMLLATLALAACSSEPDDDDDGNHVPSGWIRGQYSSSGADYVDRTDATSKVAGEIDGNTPAVARLTDGGKEFLRYRDDIVAISPHISGTGSLIEIADYRTGYHRWRTHLGSSWPDPDSAAFRGGGPGSGK</sequence>
<name>A0ABV2W979_9ACTN</name>
<dbReference type="Pfam" id="PF14042">
    <property type="entry name" value="DUF4247"/>
    <property type="match status" value="1"/>
</dbReference>
<dbReference type="EMBL" id="JBEXZR010000021">
    <property type="protein sequence ID" value="MEU0710094.1"/>
    <property type="molecule type" value="Genomic_DNA"/>
</dbReference>
<comment type="caution">
    <text evidence="2">The sequence shown here is derived from an EMBL/GenBank/DDBJ whole genome shotgun (WGS) entry which is preliminary data.</text>
</comment>
<dbReference type="PROSITE" id="PS51257">
    <property type="entry name" value="PROKAR_LIPOPROTEIN"/>
    <property type="match status" value="1"/>
</dbReference>
<protein>
    <submittedName>
        <fullName evidence="2">DUF4247 domain-containing protein</fullName>
    </submittedName>
</protein>
<feature type="chain" id="PRO_5047143898" evidence="1">
    <location>
        <begin position="19"/>
        <end position="138"/>
    </location>
</feature>
<accession>A0ABV2W979</accession>